<evidence type="ECO:0000313" key="2">
    <source>
        <dbReference type="Proteomes" id="UP001642484"/>
    </source>
</evidence>
<name>A0ABP0T1G6_9DINO</name>
<evidence type="ECO:0000313" key="1">
    <source>
        <dbReference type="EMBL" id="CAK9118265.1"/>
    </source>
</evidence>
<reference evidence="1 2" key="1">
    <citation type="submission" date="2024-02" db="EMBL/GenBank/DDBJ databases">
        <authorList>
            <person name="Chen Y."/>
            <person name="Shah S."/>
            <person name="Dougan E. K."/>
            <person name="Thang M."/>
            <person name="Chan C."/>
        </authorList>
    </citation>
    <scope>NUCLEOTIDE SEQUENCE [LARGE SCALE GENOMIC DNA]</scope>
</reference>
<dbReference type="EMBL" id="CAXAMN010028951">
    <property type="protein sequence ID" value="CAK9118265.1"/>
    <property type="molecule type" value="Genomic_DNA"/>
</dbReference>
<gene>
    <name evidence="1" type="ORF">CCMP2556_LOCUS55393</name>
</gene>
<sequence>MTPVRNLEVDRGPSEDIEDIDMFAAYFCEKGKGRKESLHLLQLFPSFGCHHWSALGGFRLGTQVSAMGLPSVWAFAAWIQLVQGVGVPLDDCQDCSLNVLQMKASKSSKEAWGEHGYCHGPRGDRWCDAYSEHECRDRRDKGCEWRQAEEVRHMKRGACNPTGVQVHKSCSGDQGLCSSIPGCFWTPGMSIEPIGSPGFGRNDFNNPMAGMCTGMPMYNQEVNCMGLSEGLCRSHVGQCSWDEFTS</sequence>
<protein>
    <submittedName>
        <fullName evidence="1">Uncharacterized protein</fullName>
    </submittedName>
</protein>
<keyword evidence="2" id="KW-1185">Reference proteome</keyword>
<organism evidence="1 2">
    <name type="scientific">Durusdinium trenchii</name>
    <dbReference type="NCBI Taxonomy" id="1381693"/>
    <lineage>
        <taxon>Eukaryota</taxon>
        <taxon>Sar</taxon>
        <taxon>Alveolata</taxon>
        <taxon>Dinophyceae</taxon>
        <taxon>Suessiales</taxon>
        <taxon>Symbiodiniaceae</taxon>
        <taxon>Durusdinium</taxon>
    </lineage>
</organism>
<accession>A0ABP0T1G6</accession>
<dbReference type="Proteomes" id="UP001642484">
    <property type="component" value="Unassembled WGS sequence"/>
</dbReference>
<comment type="caution">
    <text evidence="1">The sequence shown here is derived from an EMBL/GenBank/DDBJ whole genome shotgun (WGS) entry which is preliminary data.</text>
</comment>
<proteinExistence type="predicted"/>